<dbReference type="InterPro" id="IPR032710">
    <property type="entry name" value="NTF2-like_dom_sf"/>
</dbReference>
<dbReference type="Gene3D" id="3.10.450.50">
    <property type="match status" value="1"/>
</dbReference>
<dbReference type="SUPFAM" id="SSF54427">
    <property type="entry name" value="NTF2-like"/>
    <property type="match status" value="1"/>
</dbReference>
<evidence type="ECO:0000259" key="1">
    <source>
        <dbReference type="Pfam" id="PF12680"/>
    </source>
</evidence>
<dbReference type="AlphaFoldDB" id="A0A4Y4CTH1"/>
<dbReference type="InterPro" id="IPR037401">
    <property type="entry name" value="SnoaL-like"/>
</dbReference>
<feature type="domain" description="SnoaL-like" evidence="1">
    <location>
        <begin position="23"/>
        <end position="121"/>
    </location>
</feature>
<dbReference type="Pfam" id="PF12680">
    <property type="entry name" value="SnoaL_2"/>
    <property type="match status" value="1"/>
</dbReference>
<dbReference type="Proteomes" id="UP000318422">
    <property type="component" value="Unassembled WGS sequence"/>
</dbReference>
<dbReference type="EMBL" id="BJNV01000010">
    <property type="protein sequence ID" value="GEC94754.1"/>
    <property type="molecule type" value="Genomic_DNA"/>
</dbReference>
<evidence type="ECO:0000313" key="2">
    <source>
        <dbReference type="EMBL" id="GEC94754.1"/>
    </source>
</evidence>
<keyword evidence="3" id="KW-1185">Reference proteome</keyword>
<accession>A0A4Y4CTH1</accession>
<gene>
    <name evidence="2" type="ORF">ZRA01_08270</name>
</gene>
<proteinExistence type="predicted"/>
<reference evidence="2 3" key="1">
    <citation type="submission" date="2019-06" db="EMBL/GenBank/DDBJ databases">
        <title>Whole genome shotgun sequence of Zoogloea ramigera NBRC 15342.</title>
        <authorList>
            <person name="Hosoyama A."/>
            <person name="Uohara A."/>
            <person name="Ohji S."/>
            <person name="Ichikawa N."/>
        </authorList>
    </citation>
    <scope>NUCLEOTIDE SEQUENCE [LARGE SCALE GENOMIC DNA]</scope>
    <source>
        <strain evidence="2 3">NBRC 15342</strain>
    </source>
</reference>
<evidence type="ECO:0000313" key="3">
    <source>
        <dbReference type="Proteomes" id="UP000318422"/>
    </source>
</evidence>
<sequence>MELMKLQSDHKPGNCRAALAGIVRFYETLAPDTLDQLAGLYAADARFKDPFNDVVGIAAITGIFRHMFTTVEAPRFEVTTRLLTGREAMLGWDFHLRLRGRPVVIHGVTHLSFDTDGLVCLHRDYWDPAEELYERLPLIGALMRWLKKRLASPGVG</sequence>
<protein>
    <submittedName>
        <fullName evidence="2">Transcriptional regulator</fullName>
    </submittedName>
</protein>
<name>A0A4Y4CTH1_ZOORA</name>
<comment type="caution">
    <text evidence="2">The sequence shown here is derived from an EMBL/GenBank/DDBJ whole genome shotgun (WGS) entry which is preliminary data.</text>
</comment>
<organism evidence="2 3">
    <name type="scientific">Zoogloea ramigera</name>
    <dbReference type="NCBI Taxonomy" id="350"/>
    <lineage>
        <taxon>Bacteria</taxon>
        <taxon>Pseudomonadati</taxon>
        <taxon>Pseudomonadota</taxon>
        <taxon>Betaproteobacteria</taxon>
        <taxon>Rhodocyclales</taxon>
        <taxon>Zoogloeaceae</taxon>
        <taxon>Zoogloea</taxon>
    </lineage>
</organism>